<dbReference type="GO" id="GO:0004674">
    <property type="term" value="F:protein serine/threonine kinase activity"/>
    <property type="evidence" value="ECO:0007669"/>
    <property type="project" value="UniProtKB-KW"/>
</dbReference>
<dbReference type="EC" id="2.7.11.1" evidence="1"/>
<protein>
    <recommendedName>
        <fullName evidence="1">non-specific serine/threonine protein kinase</fullName>
        <ecNumber evidence="1">2.7.11.1</ecNumber>
    </recommendedName>
</protein>
<dbReference type="EMBL" id="SNRW01007442">
    <property type="protein sequence ID" value="KAA6381230.1"/>
    <property type="molecule type" value="Genomic_DNA"/>
</dbReference>
<dbReference type="InterPro" id="IPR050660">
    <property type="entry name" value="NEK_Ser/Thr_kinase"/>
</dbReference>
<proteinExistence type="predicted"/>
<evidence type="ECO:0000256" key="8">
    <source>
        <dbReference type="ARBA" id="ARBA00048679"/>
    </source>
</evidence>
<feature type="non-terminal residue" evidence="10">
    <location>
        <position position="1"/>
    </location>
</feature>
<reference evidence="10 11" key="1">
    <citation type="submission" date="2019-03" db="EMBL/GenBank/DDBJ databases">
        <title>Single cell metagenomics reveals metabolic interactions within the superorganism composed of flagellate Streblomastix strix and complex community of Bacteroidetes bacteria on its surface.</title>
        <authorList>
            <person name="Treitli S.C."/>
            <person name="Kolisko M."/>
            <person name="Husnik F."/>
            <person name="Keeling P."/>
            <person name="Hampl V."/>
        </authorList>
    </citation>
    <scope>NUCLEOTIDE SEQUENCE [LARGE SCALE GENOMIC DNA]</scope>
    <source>
        <strain evidence="10">ST1C</strain>
    </source>
</reference>
<comment type="caution">
    <text evidence="10">The sequence shown here is derived from an EMBL/GenBank/DDBJ whole genome shotgun (WGS) entry which is preliminary data.</text>
</comment>
<dbReference type="GO" id="GO:0005524">
    <property type="term" value="F:ATP binding"/>
    <property type="evidence" value="ECO:0007669"/>
    <property type="project" value="UniProtKB-KW"/>
</dbReference>
<dbReference type="Gene3D" id="1.10.510.10">
    <property type="entry name" value="Transferase(Phosphotransferase) domain 1"/>
    <property type="match status" value="1"/>
</dbReference>
<keyword evidence="6" id="KW-0067">ATP-binding</keyword>
<evidence type="ECO:0000313" key="11">
    <source>
        <dbReference type="Proteomes" id="UP000324800"/>
    </source>
</evidence>
<evidence type="ECO:0000256" key="6">
    <source>
        <dbReference type="ARBA" id="ARBA00022840"/>
    </source>
</evidence>
<comment type="catalytic activity">
    <reaction evidence="8">
        <text>L-seryl-[protein] + ATP = O-phospho-L-seryl-[protein] + ADP + H(+)</text>
        <dbReference type="Rhea" id="RHEA:17989"/>
        <dbReference type="Rhea" id="RHEA-COMP:9863"/>
        <dbReference type="Rhea" id="RHEA-COMP:11604"/>
        <dbReference type="ChEBI" id="CHEBI:15378"/>
        <dbReference type="ChEBI" id="CHEBI:29999"/>
        <dbReference type="ChEBI" id="CHEBI:30616"/>
        <dbReference type="ChEBI" id="CHEBI:83421"/>
        <dbReference type="ChEBI" id="CHEBI:456216"/>
        <dbReference type="EC" id="2.7.11.1"/>
    </reaction>
</comment>
<dbReference type="Pfam" id="PF00069">
    <property type="entry name" value="Pkinase"/>
    <property type="match status" value="1"/>
</dbReference>
<keyword evidence="2" id="KW-0723">Serine/threonine-protein kinase</keyword>
<comment type="catalytic activity">
    <reaction evidence="7">
        <text>L-threonyl-[protein] + ATP = O-phospho-L-threonyl-[protein] + ADP + H(+)</text>
        <dbReference type="Rhea" id="RHEA:46608"/>
        <dbReference type="Rhea" id="RHEA-COMP:11060"/>
        <dbReference type="Rhea" id="RHEA-COMP:11605"/>
        <dbReference type="ChEBI" id="CHEBI:15378"/>
        <dbReference type="ChEBI" id="CHEBI:30013"/>
        <dbReference type="ChEBI" id="CHEBI:30616"/>
        <dbReference type="ChEBI" id="CHEBI:61977"/>
        <dbReference type="ChEBI" id="CHEBI:456216"/>
        <dbReference type="EC" id="2.7.11.1"/>
    </reaction>
</comment>
<keyword evidence="4" id="KW-0547">Nucleotide-binding</keyword>
<evidence type="ECO:0000259" key="9">
    <source>
        <dbReference type="PROSITE" id="PS50011"/>
    </source>
</evidence>
<evidence type="ECO:0000313" key="10">
    <source>
        <dbReference type="EMBL" id="KAA6381230.1"/>
    </source>
</evidence>
<dbReference type="Proteomes" id="UP000324800">
    <property type="component" value="Unassembled WGS sequence"/>
</dbReference>
<evidence type="ECO:0000256" key="1">
    <source>
        <dbReference type="ARBA" id="ARBA00012513"/>
    </source>
</evidence>
<dbReference type="SUPFAM" id="SSF56112">
    <property type="entry name" value="Protein kinase-like (PK-like)"/>
    <property type="match status" value="1"/>
</dbReference>
<evidence type="ECO:0000256" key="7">
    <source>
        <dbReference type="ARBA" id="ARBA00047899"/>
    </source>
</evidence>
<sequence>FPANFPFNTSWKKSDFEQKELLGRGRLGAVSHVIERRTQRHAAWKEVNYTTQDEVIQTDNEIAIMRKIYEAVSKQNHPSLVHIVQPLGFFVDIDTNKGYFVMELCSKGDLWKYIENMKAQRNEVSPELAYKIIGQVASSIKQLHVNGIMHSNLKLENVLLTSDLKVKLADFGLQRQYQVGRGYMTTLGGSFLYLGPEIIRSRINMQVQAGYAFAQAQQTPYNPTQYFAADIWAFGVMMFELIAQHHPFFNSKTEVNVSAEEFIHRIVNTPPAELPERYPQKLKELIKYMLNKDPSRRIRADQILEISEVAAVYALN</sequence>
<dbReference type="AlphaFoldDB" id="A0A5J4VF71"/>
<evidence type="ECO:0000256" key="2">
    <source>
        <dbReference type="ARBA" id="ARBA00022527"/>
    </source>
</evidence>
<accession>A0A5J4VF71</accession>
<evidence type="ECO:0000256" key="4">
    <source>
        <dbReference type="ARBA" id="ARBA00022741"/>
    </source>
</evidence>
<dbReference type="InterPro" id="IPR011009">
    <property type="entry name" value="Kinase-like_dom_sf"/>
</dbReference>
<evidence type="ECO:0000256" key="5">
    <source>
        <dbReference type="ARBA" id="ARBA00022777"/>
    </source>
</evidence>
<organism evidence="10 11">
    <name type="scientific">Streblomastix strix</name>
    <dbReference type="NCBI Taxonomy" id="222440"/>
    <lineage>
        <taxon>Eukaryota</taxon>
        <taxon>Metamonada</taxon>
        <taxon>Preaxostyla</taxon>
        <taxon>Oxymonadida</taxon>
        <taxon>Streblomastigidae</taxon>
        <taxon>Streblomastix</taxon>
    </lineage>
</organism>
<dbReference type="OrthoDB" id="10252171at2759"/>
<dbReference type="PANTHER" id="PTHR43671:SF98">
    <property type="entry name" value="SERINE_THREONINE-PROTEIN KINASE NEK11"/>
    <property type="match status" value="1"/>
</dbReference>
<gene>
    <name evidence="10" type="ORF">EZS28_023244</name>
</gene>
<name>A0A5J4VF71_9EUKA</name>
<dbReference type="PROSITE" id="PS50011">
    <property type="entry name" value="PROTEIN_KINASE_DOM"/>
    <property type="match status" value="1"/>
</dbReference>
<keyword evidence="5 10" id="KW-0418">Kinase</keyword>
<keyword evidence="3" id="KW-0808">Transferase</keyword>
<evidence type="ECO:0000256" key="3">
    <source>
        <dbReference type="ARBA" id="ARBA00022679"/>
    </source>
</evidence>
<dbReference type="PANTHER" id="PTHR43671">
    <property type="entry name" value="SERINE/THREONINE-PROTEIN KINASE NEK"/>
    <property type="match status" value="1"/>
</dbReference>
<feature type="domain" description="Protein kinase" evidence="9">
    <location>
        <begin position="16"/>
        <end position="310"/>
    </location>
</feature>
<dbReference type="InterPro" id="IPR000719">
    <property type="entry name" value="Prot_kinase_dom"/>
</dbReference>